<gene>
    <name evidence="1" type="ORF">CPELLU_LOCUS21184</name>
</gene>
<proteinExistence type="predicted"/>
<organism evidence="1 2">
    <name type="scientific">Cetraspora pellucida</name>
    <dbReference type="NCBI Taxonomy" id="1433469"/>
    <lineage>
        <taxon>Eukaryota</taxon>
        <taxon>Fungi</taxon>
        <taxon>Fungi incertae sedis</taxon>
        <taxon>Mucoromycota</taxon>
        <taxon>Glomeromycotina</taxon>
        <taxon>Glomeromycetes</taxon>
        <taxon>Diversisporales</taxon>
        <taxon>Gigasporaceae</taxon>
        <taxon>Cetraspora</taxon>
    </lineage>
</organism>
<name>A0A9N9KIZ9_9GLOM</name>
<reference evidence="1" key="1">
    <citation type="submission" date="2021-06" db="EMBL/GenBank/DDBJ databases">
        <authorList>
            <person name="Kallberg Y."/>
            <person name="Tangrot J."/>
            <person name="Rosling A."/>
        </authorList>
    </citation>
    <scope>NUCLEOTIDE SEQUENCE</scope>
    <source>
        <strain evidence="1">FL966</strain>
    </source>
</reference>
<dbReference type="AlphaFoldDB" id="A0A9N9KIZ9"/>
<feature type="non-terminal residue" evidence="1">
    <location>
        <position position="1"/>
    </location>
</feature>
<evidence type="ECO:0000313" key="1">
    <source>
        <dbReference type="EMBL" id="CAG8835001.1"/>
    </source>
</evidence>
<comment type="caution">
    <text evidence="1">The sequence shown here is derived from an EMBL/GenBank/DDBJ whole genome shotgun (WGS) entry which is preliminary data.</text>
</comment>
<sequence>NNFTKRTQSSQLLLENRKLLLNILGNWKFGVDPRKTEDQNT</sequence>
<accession>A0A9N9KIZ9</accession>
<dbReference type="Proteomes" id="UP000789759">
    <property type="component" value="Unassembled WGS sequence"/>
</dbReference>
<protein>
    <submittedName>
        <fullName evidence="1">3600_t:CDS:1</fullName>
    </submittedName>
</protein>
<evidence type="ECO:0000313" key="2">
    <source>
        <dbReference type="Proteomes" id="UP000789759"/>
    </source>
</evidence>
<dbReference type="EMBL" id="CAJVQA010074950">
    <property type="protein sequence ID" value="CAG8835001.1"/>
    <property type="molecule type" value="Genomic_DNA"/>
</dbReference>
<keyword evidence="2" id="KW-1185">Reference proteome</keyword>